<evidence type="ECO:0000313" key="1">
    <source>
        <dbReference type="EMBL" id="KDS47916.1"/>
    </source>
</evidence>
<organism evidence="1 2">
    <name type="scientific">Bacteroides uniformis str. 3978 T3 ii</name>
    <dbReference type="NCBI Taxonomy" id="1339349"/>
    <lineage>
        <taxon>Bacteria</taxon>
        <taxon>Pseudomonadati</taxon>
        <taxon>Bacteroidota</taxon>
        <taxon>Bacteroidia</taxon>
        <taxon>Bacteroidales</taxon>
        <taxon>Bacteroidaceae</taxon>
        <taxon>Bacteroides</taxon>
    </lineage>
</organism>
<sequence length="41" mass="5001">MKKRYLERVSSITEWFSSFFTHHQQFSELTSKLGKHNKNNK</sequence>
<reference evidence="1 2" key="1">
    <citation type="submission" date="2014-04" db="EMBL/GenBank/DDBJ databases">
        <authorList>
            <person name="Sears C."/>
            <person name="Carroll K."/>
            <person name="Sack B.R."/>
            <person name="Qadri F."/>
            <person name="Myers L.L."/>
            <person name="Chung G.-T."/>
            <person name="Escheverria P."/>
            <person name="Fraser C.M."/>
            <person name="Sadzewicz L."/>
            <person name="Shefchek K.A."/>
            <person name="Tallon L."/>
            <person name="Das S.P."/>
            <person name="Daugherty S."/>
            <person name="Mongodin E.F."/>
        </authorList>
    </citation>
    <scope>NUCLEOTIDE SEQUENCE [LARGE SCALE GENOMIC DNA]</scope>
    <source>
        <strain evidence="1 2">3978 T3 ii</strain>
    </source>
</reference>
<comment type="caution">
    <text evidence="1">The sequence shown here is derived from an EMBL/GenBank/DDBJ whole genome shotgun (WGS) entry which is preliminary data.</text>
</comment>
<name>A0A078RYM4_BACUN</name>
<dbReference type="AlphaFoldDB" id="A0A078RYM4"/>
<dbReference type="PATRIC" id="fig|1339349.3.peg.3910"/>
<accession>A0A078RYM4</accession>
<gene>
    <name evidence="1" type="ORF">M094_2847</name>
</gene>
<dbReference type="Proteomes" id="UP000028013">
    <property type="component" value="Unassembled WGS sequence"/>
</dbReference>
<evidence type="ECO:0000313" key="2">
    <source>
        <dbReference type="Proteomes" id="UP000028013"/>
    </source>
</evidence>
<proteinExistence type="predicted"/>
<dbReference type="EMBL" id="JNHN01000184">
    <property type="protein sequence ID" value="KDS47916.1"/>
    <property type="molecule type" value="Genomic_DNA"/>
</dbReference>
<protein>
    <submittedName>
        <fullName evidence="1">Uncharacterized protein</fullName>
    </submittedName>
</protein>